<name>A0A7J9IEU7_9ROSI</name>
<protein>
    <submittedName>
        <fullName evidence="1">Uncharacterized protein</fullName>
    </submittedName>
</protein>
<organism evidence="1 2">
    <name type="scientific">Gossypium harknessii</name>
    <dbReference type="NCBI Taxonomy" id="34285"/>
    <lineage>
        <taxon>Eukaryota</taxon>
        <taxon>Viridiplantae</taxon>
        <taxon>Streptophyta</taxon>
        <taxon>Embryophyta</taxon>
        <taxon>Tracheophyta</taxon>
        <taxon>Spermatophyta</taxon>
        <taxon>Magnoliopsida</taxon>
        <taxon>eudicotyledons</taxon>
        <taxon>Gunneridae</taxon>
        <taxon>Pentapetalae</taxon>
        <taxon>rosids</taxon>
        <taxon>malvids</taxon>
        <taxon>Malvales</taxon>
        <taxon>Malvaceae</taxon>
        <taxon>Malvoideae</taxon>
        <taxon>Gossypium</taxon>
    </lineage>
</organism>
<sequence>MRNWKGIWENATEREWTKFCLSSEEPTIIPIVQEFFLVLKQREAISPTYGMRSFVKVRRVNIPVTEMSICHFYDASYYYYDYLYKTDLNEFKI</sequence>
<evidence type="ECO:0000313" key="1">
    <source>
        <dbReference type="EMBL" id="MBA0820611.1"/>
    </source>
</evidence>
<dbReference type="Proteomes" id="UP000593560">
    <property type="component" value="Unassembled WGS sequence"/>
</dbReference>
<comment type="caution">
    <text evidence="1">The sequence shown here is derived from an EMBL/GenBank/DDBJ whole genome shotgun (WGS) entry which is preliminary data.</text>
</comment>
<proteinExistence type="predicted"/>
<reference evidence="1 2" key="1">
    <citation type="journal article" date="2019" name="Genome Biol. Evol.">
        <title>Insights into the evolution of the New World diploid cottons (Gossypium, subgenus Houzingenia) based on genome sequencing.</title>
        <authorList>
            <person name="Grover C.E."/>
            <person name="Arick M.A. 2nd"/>
            <person name="Thrash A."/>
            <person name="Conover J.L."/>
            <person name="Sanders W.S."/>
            <person name="Peterson D.G."/>
            <person name="Frelichowski J.E."/>
            <person name="Scheffler J.A."/>
            <person name="Scheffler B.E."/>
            <person name="Wendel J.F."/>
        </authorList>
    </citation>
    <scope>NUCLEOTIDE SEQUENCE [LARGE SCALE GENOMIC DNA]</scope>
    <source>
        <strain evidence="1">0</strain>
        <tissue evidence="1">Leaf</tissue>
    </source>
</reference>
<keyword evidence="2" id="KW-1185">Reference proteome</keyword>
<evidence type="ECO:0000313" key="2">
    <source>
        <dbReference type="Proteomes" id="UP000593560"/>
    </source>
</evidence>
<dbReference type="AlphaFoldDB" id="A0A7J9IEU7"/>
<accession>A0A7J9IEU7</accession>
<dbReference type="OrthoDB" id="990541at2759"/>
<dbReference type="EMBL" id="JABFAD010335373">
    <property type="protein sequence ID" value="MBA0820611.1"/>
    <property type="molecule type" value="Genomic_DNA"/>
</dbReference>
<gene>
    <name evidence="1" type="ORF">Gohar_028027</name>
</gene>